<dbReference type="AlphaFoldDB" id="B4D373"/>
<feature type="chain" id="PRO_5002800384" evidence="3">
    <location>
        <begin position="24"/>
        <end position="430"/>
    </location>
</feature>
<feature type="domain" description="Acetyl xylan esterase" evidence="4">
    <location>
        <begin position="339"/>
        <end position="417"/>
    </location>
</feature>
<dbReference type="Proteomes" id="UP000005824">
    <property type="component" value="Unassembled WGS sequence"/>
</dbReference>
<dbReference type="SUPFAM" id="SSF53474">
    <property type="entry name" value="alpha/beta-Hydrolases"/>
    <property type="match status" value="1"/>
</dbReference>
<evidence type="ECO:0000259" key="4">
    <source>
        <dbReference type="Pfam" id="PF05448"/>
    </source>
</evidence>
<protein>
    <submittedName>
        <fullName evidence="5">Acetyl xylan esterase</fullName>
    </submittedName>
</protein>
<dbReference type="EMBL" id="ABVL01000009">
    <property type="protein sequence ID" value="EDY19184.1"/>
    <property type="molecule type" value="Genomic_DNA"/>
</dbReference>
<evidence type="ECO:0000313" key="5">
    <source>
        <dbReference type="EMBL" id="EDY19184.1"/>
    </source>
</evidence>
<dbReference type="InterPro" id="IPR008391">
    <property type="entry name" value="AXE1_dom"/>
</dbReference>
<evidence type="ECO:0000256" key="2">
    <source>
        <dbReference type="PIRSR" id="PIRSR639069-2"/>
    </source>
</evidence>
<sequence length="430" mass="45709" precursor="true">MNRLFKSLLVLSASLATTLSSIAADAPIMATPDHPNGVYREGEPIHWQVKTNAPAGTGADAAAPLSYVVKKGGLTPIAKGTIPLDHGMGTLTATLPEAGTMLVEIKGGAIKGFAGAVVAPEKLKAGVACPDDFDAFWNGKLAELDKIPANPALTPAASDKEGVQYEKVTLDNINGTHVQGQIARPTAGGRFPAILQLQYAGVYPLQKSWVTEKAAKGWLALNILAHDLPIDEPADFYQKQNAGPLKNYTMIGNESRETSYFLHMLLGDHRAAEYLASRPDWDGKTLVVIGTSQGGIQSFFTAAYFPKVSAVMVEVPAGCDPGANAAGRAFGWPYWGATKSPKVMETSRYYDACHFAARTKCALLVGVGLIDTTSPAGAVYAAFNSAQGPKEIVPMPLADHKTHHQEFAARREQWLKALLHGQPAPIAEAK</sequence>
<dbReference type="ESTHER" id="9bact-b4d373">
    <property type="family name" value="Acetyl-esterase_deacetylase"/>
</dbReference>
<feature type="binding site" evidence="2">
    <location>
        <position position="203"/>
    </location>
    <ligand>
        <name>substrate</name>
    </ligand>
</feature>
<keyword evidence="6" id="KW-1185">Reference proteome</keyword>
<evidence type="ECO:0000256" key="1">
    <source>
        <dbReference type="PIRSR" id="PIRSR639069-1"/>
    </source>
</evidence>
<name>B4D373_9BACT</name>
<dbReference type="eggNOG" id="COG3458">
    <property type="taxonomic scope" value="Bacteria"/>
</dbReference>
<dbReference type="GO" id="GO:0005976">
    <property type="term" value="P:polysaccharide metabolic process"/>
    <property type="evidence" value="ECO:0007669"/>
    <property type="project" value="TreeGrafter"/>
</dbReference>
<dbReference type="Gene3D" id="3.40.50.1820">
    <property type="entry name" value="alpha/beta hydrolase"/>
    <property type="match status" value="1"/>
</dbReference>
<accession>B4D373</accession>
<proteinExistence type="predicted"/>
<reference evidence="5 6" key="1">
    <citation type="journal article" date="2011" name="J. Bacteriol.">
        <title>Genome sequence of Chthoniobacter flavus Ellin428, an aerobic heterotrophic soil bacterium.</title>
        <authorList>
            <person name="Kant R."/>
            <person name="van Passel M.W."/>
            <person name="Palva A."/>
            <person name="Lucas S."/>
            <person name="Lapidus A."/>
            <person name="Glavina Del Rio T."/>
            <person name="Dalin E."/>
            <person name="Tice H."/>
            <person name="Bruce D."/>
            <person name="Goodwin L."/>
            <person name="Pitluck S."/>
            <person name="Larimer F.W."/>
            <person name="Land M.L."/>
            <person name="Hauser L."/>
            <person name="Sangwan P."/>
            <person name="de Vos W.M."/>
            <person name="Janssen P.H."/>
            <person name="Smidt H."/>
        </authorList>
    </citation>
    <scope>NUCLEOTIDE SEQUENCE [LARGE SCALE GENOMIC DNA]</scope>
    <source>
        <strain evidence="5 6">Ellin428</strain>
    </source>
</reference>
<keyword evidence="3" id="KW-0732">Signal</keyword>
<dbReference type="GO" id="GO:0052689">
    <property type="term" value="F:carboxylic ester hydrolase activity"/>
    <property type="evidence" value="ECO:0007669"/>
    <property type="project" value="TreeGrafter"/>
</dbReference>
<evidence type="ECO:0000256" key="3">
    <source>
        <dbReference type="SAM" id="SignalP"/>
    </source>
</evidence>
<dbReference type="STRING" id="497964.CfE428DRAFT_3361"/>
<gene>
    <name evidence="5" type="ORF">CfE428DRAFT_3361</name>
</gene>
<dbReference type="InterPro" id="IPR029058">
    <property type="entry name" value="AB_hydrolase_fold"/>
</dbReference>
<dbReference type="RefSeq" id="WP_006980686.1">
    <property type="nucleotide sequence ID" value="NZ_ABVL01000009.1"/>
</dbReference>
<dbReference type="PANTHER" id="PTHR40111">
    <property type="entry name" value="CEPHALOSPORIN-C DEACETYLASE"/>
    <property type="match status" value="1"/>
</dbReference>
<dbReference type="InterPro" id="IPR039069">
    <property type="entry name" value="CE7"/>
</dbReference>
<dbReference type="PANTHER" id="PTHR40111:SF1">
    <property type="entry name" value="CEPHALOSPORIN-C DEACETYLASE"/>
    <property type="match status" value="1"/>
</dbReference>
<dbReference type="InParanoid" id="B4D373"/>
<feature type="active site" description="Nucleophile" evidence="1">
    <location>
        <position position="292"/>
    </location>
</feature>
<feature type="domain" description="Acetyl xylan esterase" evidence="4">
    <location>
        <begin position="128"/>
        <end position="320"/>
    </location>
</feature>
<organism evidence="5 6">
    <name type="scientific">Chthoniobacter flavus Ellin428</name>
    <dbReference type="NCBI Taxonomy" id="497964"/>
    <lineage>
        <taxon>Bacteria</taxon>
        <taxon>Pseudomonadati</taxon>
        <taxon>Verrucomicrobiota</taxon>
        <taxon>Spartobacteria</taxon>
        <taxon>Chthoniobacterales</taxon>
        <taxon>Chthoniobacteraceae</taxon>
        <taxon>Chthoniobacter</taxon>
    </lineage>
</organism>
<evidence type="ECO:0000313" key="6">
    <source>
        <dbReference type="Proteomes" id="UP000005824"/>
    </source>
</evidence>
<feature type="active site" description="Charge relay system" evidence="1">
    <location>
        <position position="371"/>
    </location>
</feature>
<dbReference type="Pfam" id="PF05448">
    <property type="entry name" value="AXE1"/>
    <property type="match status" value="2"/>
</dbReference>
<feature type="signal peptide" evidence="3">
    <location>
        <begin position="1"/>
        <end position="23"/>
    </location>
</feature>
<comment type="caution">
    <text evidence="5">The sequence shown here is derived from an EMBL/GenBank/DDBJ whole genome shotgun (WGS) entry which is preliminary data.</text>
</comment>
<feature type="active site" description="Charge relay system" evidence="1">
    <location>
        <position position="400"/>
    </location>
</feature>